<evidence type="ECO:0000256" key="1">
    <source>
        <dbReference type="ARBA" id="ARBA00022801"/>
    </source>
</evidence>
<dbReference type="SUPFAM" id="SSF52266">
    <property type="entry name" value="SGNH hydrolase"/>
    <property type="match status" value="1"/>
</dbReference>
<name>A0A937JYL2_9BACT</name>
<feature type="domain" description="Sialate O-acetylesterase" evidence="2">
    <location>
        <begin position="410"/>
        <end position="527"/>
    </location>
</feature>
<dbReference type="PANTHER" id="PTHR22901:SF0">
    <property type="entry name" value="SIALATE O-ACETYLESTERASE"/>
    <property type="match status" value="1"/>
</dbReference>
<dbReference type="AlphaFoldDB" id="A0A937JYL2"/>
<dbReference type="InterPro" id="IPR039329">
    <property type="entry name" value="SIAE"/>
</dbReference>
<dbReference type="RefSeq" id="WP_202243476.1">
    <property type="nucleotide sequence ID" value="NZ_JAESIY010000003.1"/>
</dbReference>
<reference evidence="3" key="1">
    <citation type="submission" date="2021-01" db="EMBL/GenBank/DDBJ databases">
        <title>Fulvivirga kasyanovii gen. nov., sp nov., a novel member of the phylum Bacteroidetes isolated from seawater in a mussel farm.</title>
        <authorList>
            <person name="Zhao L.-H."/>
            <person name="Wang Z.-J."/>
        </authorList>
    </citation>
    <scope>NUCLEOTIDE SEQUENCE</scope>
    <source>
        <strain evidence="3">2943</strain>
    </source>
</reference>
<dbReference type="Gene3D" id="2.60.40.10">
    <property type="entry name" value="Immunoglobulins"/>
    <property type="match status" value="1"/>
</dbReference>
<feature type="domain" description="Sialate O-acetylesterase" evidence="2">
    <location>
        <begin position="108"/>
        <end position="212"/>
    </location>
</feature>
<accession>A0A937JYL2</accession>
<dbReference type="PANTHER" id="PTHR22901">
    <property type="entry name" value="SIALATE O-ACETYLESTERASE"/>
    <property type="match status" value="1"/>
</dbReference>
<proteinExistence type="predicted"/>
<dbReference type="InterPro" id="IPR036514">
    <property type="entry name" value="SGNH_hydro_sf"/>
</dbReference>
<dbReference type="GO" id="GO:0001681">
    <property type="term" value="F:sialate O-acetylesterase activity"/>
    <property type="evidence" value="ECO:0007669"/>
    <property type="project" value="InterPro"/>
</dbReference>
<dbReference type="InterPro" id="IPR005181">
    <property type="entry name" value="SASA"/>
</dbReference>
<dbReference type="Pfam" id="PF03629">
    <property type="entry name" value="SASA"/>
    <property type="match status" value="2"/>
</dbReference>
<evidence type="ECO:0000313" key="4">
    <source>
        <dbReference type="Proteomes" id="UP000659388"/>
    </source>
</evidence>
<dbReference type="GO" id="GO:0005975">
    <property type="term" value="P:carbohydrate metabolic process"/>
    <property type="evidence" value="ECO:0007669"/>
    <property type="project" value="InterPro"/>
</dbReference>
<keyword evidence="1" id="KW-0378">Hydrolase</keyword>
<keyword evidence="4" id="KW-1185">Reference proteome</keyword>
<sequence length="648" mass="72893">MNTKQTKLSLLLILFMMSTLIAEARVKLPRVLADHMVIQRNQPVTIWGWADKGENVTVEFNGEKASTKAGKNGEWKVELPAMTHGGPYTLTVKGKDEPIVVNDILIGDVWICSGQSNMEMPIDGWGTVDNAATEIKNANYPNIRLLTVEQDRSFSPKNNIKKGEWKVCTPENIPSFSAAGYFFGRKINKELDVPVGLISTNWGGTYVQAWTSWDTMSKDPEYKDLDPAEFEKRLKKWEENRVAYLKAIEDEPGIKEKWYAPETNTKGWDEIKMPRTYEHSVIGNVDGIVWYRYDFDINGDPTNQKAILSLGAIDDYDKTYVNGRLVGDQGGWNTPRFYELPKGLLKKGKNTIVIRMYDTGGGGGTTASPEEFYLSLDGKKLSLVGDWQYRATVTTAMYDVKDSGPNSFPSQLYNAMIAPLLNLNIKGAIWYQGEANTYEAYHYRTMFPAMIRNWREKWGNDFPFIWAQLANYMAAKPKPTDSEWAELREAQHMALSLPKTGEAVLIDVGLADDIHPTNKQDVGLRLALAALSVAYNKEIVYSGPTYESMEIKGNEVALKFTNTGSGLTTKDKYGYVRGFAIAGADKQFHWAKARIEGDKVILYSPEVSEPKAVRYAWADNPDDANLYNEEGLPASPFRTDSWKGLTEH</sequence>
<dbReference type="GO" id="GO:0004553">
    <property type="term" value="F:hydrolase activity, hydrolyzing O-glycosyl compounds"/>
    <property type="evidence" value="ECO:0007669"/>
    <property type="project" value="InterPro"/>
</dbReference>
<comment type="caution">
    <text evidence="3">The sequence shown here is derived from an EMBL/GenBank/DDBJ whole genome shotgun (WGS) entry which is preliminary data.</text>
</comment>
<dbReference type="Gene3D" id="3.40.50.1110">
    <property type="entry name" value="SGNH hydrolase"/>
    <property type="match status" value="2"/>
</dbReference>
<evidence type="ECO:0000259" key="2">
    <source>
        <dbReference type="Pfam" id="PF03629"/>
    </source>
</evidence>
<protein>
    <submittedName>
        <fullName evidence="3">Sialate O-acetylesterase</fullName>
    </submittedName>
</protein>
<dbReference type="SUPFAM" id="SSF49785">
    <property type="entry name" value="Galactose-binding domain-like"/>
    <property type="match status" value="1"/>
</dbReference>
<organism evidence="3 4">
    <name type="scientific">Fulvivirga sediminis</name>
    <dbReference type="NCBI Taxonomy" id="2803949"/>
    <lineage>
        <taxon>Bacteria</taxon>
        <taxon>Pseudomonadati</taxon>
        <taxon>Bacteroidota</taxon>
        <taxon>Cytophagia</taxon>
        <taxon>Cytophagales</taxon>
        <taxon>Fulvivirgaceae</taxon>
        <taxon>Fulvivirga</taxon>
    </lineage>
</organism>
<dbReference type="InterPro" id="IPR013783">
    <property type="entry name" value="Ig-like_fold"/>
</dbReference>
<dbReference type="InterPro" id="IPR008979">
    <property type="entry name" value="Galactose-bd-like_sf"/>
</dbReference>
<evidence type="ECO:0000313" key="3">
    <source>
        <dbReference type="EMBL" id="MBL3655794.1"/>
    </source>
</evidence>
<dbReference type="EMBL" id="JAESIY010000003">
    <property type="protein sequence ID" value="MBL3655794.1"/>
    <property type="molecule type" value="Genomic_DNA"/>
</dbReference>
<dbReference type="Proteomes" id="UP000659388">
    <property type="component" value="Unassembled WGS sequence"/>
</dbReference>
<gene>
    <name evidence="3" type="ORF">JL102_06615</name>
</gene>